<dbReference type="EMBL" id="JXSL01000020">
    <property type="protein sequence ID" value="KIL99953.1"/>
    <property type="molecule type" value="Genomic_DNA"/>
</dbReference>
<dbReference type="RefSeq" id="WP_009869279.1">
    <property type="nucleotide sequence ID" value="NZ_JXSL01000020.1"/>
</dbReference>
<dbReference type="OrthoDB" id="8747607at2"/>
<reference evidence="3 4" key="1">
    <citation type="submission" date="2015-01" db="EMBL/GenBank/DDBJ databases">
        <title>Genome Sequence of Magnetospirillum magnetotacticum Strain MS-1.</title>
        <authorList>
            <person name="Marinov G.K."/>
            <person name="Smalley M.D."/>
            <person name="DeSalvo G."/>
        </authorList>
    </citation>
    <scope>NUCLEOTIDE SEQUENCE [LARGE SCALE GENOMIC DNA]</scope>
    <source>
        <strain evidence="3 4">MS-1</strain>
    </source>
</reference>
<accession>A0A0C2YXX1</accession>
<feature type="domain" description="Solute-binding protein family 3/N-terminal" evidence="2">
    <location>
        <begin position="22"/>
        <end position="253"/>
    </location>
</feature>
<dbReference type="STRING" id="272627.CCC_02742"/>
<dbReference type="Proteomes" id="UP000031971">
    <property type="component" value="Unassembled WGS sequence"/>
</dbReference>
<dbReference type="AlphaFoldDB" id="A0A0C2YXX1"/>
<feature type="signal peptide" evidence="1">
    <location>
        <begin position="1"/>
        <end position="19"/>
    </location>
</feature>
<keyword evidence="1" id="KW-0732">Signal</keyword>
<proteinExistence type="predicted"/>
<evidence type="ECO:0000256" key="1">
    <source>
        <dbReference type="SAM" id="SignalP"/>
    </source>
</evidence>
<evidence type="ECO:0000259" key="2">
    <source>
        <dbReference type="SMART" id="SM00062"/>
    </source>
</evidence>
<dbReference type="SMART" id="SM00062">
    <property type="entry name" value="PBPb"/>
    <property type="match status" value="1"/>
</dbReference>
<dbReference type="Pfam" id="PF00497">
    <property type="entry name" value="SBP_bac_3"/>
    <property type="match status" value="1"/>
</dbReference>
<evidence type="ECO:0000313" key="3">
    <source>
        <dbReference type="EMBL" id="KIL99953.1"/>
    </source>
</evidence>
<gene>
    <name evidence="3" type="ORF">CCC_02742</name>
</gene>
<organism evidence="3 4">
    <name type="scientific">Paramagnetospirillum magnetotacticum MS-1</name>
    <dbReference type="NCBI Taxonomy" id="272627"/>
    <lineage>
        <taxon>Bacteria</taxon>
        <taxon>Pseudomonadati</taxon>
        <taxon>Pseudomonadota</taxon>
        <taxon>Alphaproteobacteria</taxon>
        <taxon>Rhodospirillales</taxon>
        <taxon>Magnetospirillaceae</taxon>
        <taxon>Paramagnetospirillum</taxon>
    </lineage>
</organism>
<comment type="caution">
    <text evidence="3">The sequence shown here is derived from an EMBL/GenBank/DDBJ whole genome shotgun (WGS) entry which is preliminary data.</text>
</comment>
<dbReference type="SUPFAM" id="SSF53850">
    <property type="entry name" value="Periplasmic binding protein-like II"/>
    <property type="match status" value="1"/>
</dbReference>
<evidence type="ECO:0000313" key="4">
    <source>
        <dbReference type="Proteomes" id="UP000031971"/>
    </source>
</evidence>
<dbReference type="Gene3D" id="3.40.190.10">
    <property type="entry name" value="Periplasmic binding protein-like II"/>
    <property type="match status" value="2"/>
</dbReference>
<feature type="chain" id="PRO_5002159736" evidence="1">
    <location>
        <begin position="20"/>
        <end position="253"/>
    </location>
</feature>
<protein>
    <submittedName>
        <fullName evidence="3">Periplasmic binding protein</fullName>
    </submittedName>
</protein>
<dbReference type="InterPro" id="IPR001638">
    <property type="entry name" value="Solute-binding_3/MltF_N"/>
</dbReference>
<keyword evidence="4" id="KW-1185">Reference proteome</keyword>
<name>A0A0C2YXX1_PARME</name>
<sequence>MLRAALIILSLMSALPAWAAQIVKVGGYEFAPFVEAGAQGKPEGLALGLIEAMNAHQDRYVFQFVPTSPNRRYKDFEAGQFDVILFESPDWGWTERKLPIQPSRVYLDGGELYIAQAKPERGQEYFADLTGKRMVGILGYHYGFAGFEADPAVLASRFRMILVKDNAASIEMILKERGDVAVVTDAYLKRWQRTHPDAAPRLLVSERFDQRYAHRALVRTNGPISTDEIDRLLTHMDLDGTLTRLWRKFGIRD</sequence>